<keyword evidence="3" id="KW-0520">NAD</keyword>
<feature type="domain" description="D-isomer specific 2-hydroxyacid dehydrogenase catalytic" evidence="5">
    <location>
        <begin position="55"/>
        <end position="309"/>
    </location>
</feature>
<dbReference type="EMBL" id="RSAS01000515">
    <property type="protein sequence ID" value="RRR70525.1"/>
    <property type="molecule type" value="Genomic_DNA"/>
</dbReference>
<sequence length="315" mass="34598">MKIIAPTQIRHLLEPQLPAEVSAVWIAPTLEFEGDPHGALAYMRWWGEQDAFLYVLEQAQQLRWVHTPSAGVDHLLVPLVFERDLMLTNSAGVHAIPMAEFVMGLLLARVKRLPDYYAAQTERRWIGELGLSELYGATMLILGLGGIGQALAERASAFGMRVWGSRRRNSSTTPGVERVVTGDAWRTLLPDIDYLVVTAPLTAETRGMVDAAAFAAMPSTAYLVNVARGPLVDEAAMIAALRSGQLAGAALDTFDQEPLPPEHPLWQLPQVTITPHATAHSPRMHARQVTLFLENLARFRNGQPLLNVVDKSAGY</sequence>
<protein>
    <submittedName>
        <fullName evidence="7">D-2-hydroxyacid dehydrogenase</fullName>
    </submittedName>
</protein>
<evidence type="ECO:0000256" key="1">
    <source>
        <dbReference type="ARBA" id="ARBA00005854"/>
    </source>
</evidence>
<dbReference type="GO" id="GO:0016616">
    <property type="term" value="F:oxidoreductase activity, acting on the CH-OH group of donors, NAD or NADP as acceptor"/>
    <property type="evidence" value="ECO:0007669"/>
    <property type="project" value="InterPro"/>
</dbReference>
<dbReference type="Pfam" id="PF02826">
    <property type="entry name" value="2-Hacid_dh_C"/>
    <property type="match status" value="1"/>
</dbReference>
<dbReference type="Proteomes" id="UP000280307">
    <property type="component" value="Unassembled WGS sequence"/>
</dbReference>
<dbReference type="PANTHER" id="PTHR43333">
    <property type="entry name" value="2-HACID_DH_C DOMAIN-CONTAINING PROTEIN"/>
    <property type="match status" value="1"/>
</dbReference>
<evidence type="ECO:0000313" key="7">
    <source>
        <dbReference type="EMBL" id="RRR70525.1"/>
    </source>
</evidence>
<dbReference type="SUPFAM" id="SSF51735">
    <property type="entry name" value="NAD(P)-binding Rossmann-fold domains"/>
    <property type="match status" value="1"/>
</dbReference>
<evidence type="ECO:0000256" key="2">
    <source>
        <dbReference type="ARBA" id="ARBA00023002"/>
    </source>
</evidence>
<reference evidence="7 8" key="1">
    <citation type="submission" date="2018-12" db="EMBL/GenBank/DDBJ databases">
        <title>Genome Sequence of Candidatus Viridilinea halotolerans isolated from saline sulfide-rich spring.</title>
        <authorList>
            <person name="Grouzdev D.S."/>
            <person name="Burganskaya E.I."/>
            <person name="Krutkina M.S."/>
            <person name="Sukhacheva M.V."/>
            <person name="Gorlenko V.M."/>
        </authorList>
    </citation>
    <scope>NUCLEOTIDE SEQUENCE [LARGE SCALE GENOMIC DNA]</scope>
    <source>
        <strain evidence="7">Chok-6</strain>
    </source>
</reference>
<dbReference type="GO" id="GO:0051287">
    <property type="term" value="F:NAD binding"/>
    <property type="evidence" value="ECO:0007669"/>
    <property type="project" value="InterPro"/>
</dbReference>
<proteinExistence type="inferred from homology"/>
<dbReference type="InterPro" id="IPR006139">
    <property type="entry name" value="D-isomer_2_OHA_DH_cat_dom"/>
</dbReference>
<name>A0A426TXQ2_9CHLR</name>
<comment type="similarity">
    <text evidence="1 4">Belongs to the D-isomer specific 2-hydroxyacid dehydrogenase family.</text>
</comment>
<evidence type="ECO:0000259" key="6">
    <source>
        <dbReference type="Pfam" id="PF02826"/>
    </source>
</evidence>
<dbReference type="Gene3D" id="3.40.50.720">
    <property type="entry name" value="NAD(P)-binding Rossmann-like Domain"/>
    <property type="match status" value="2"/>
</dbReference>
<keyword evidence="2 4" id="KW-0560">Oxidoreductase</keyword>
<dbReference type="Pfam" id="PF00389">
    <property type="entry name" value="2-Hacid_dh"/>
    <property type="match status" value="1"/>
</dbReference>
<organism evidence="7 8">
    <name type="scientific">Candidatus Viridilinea halotolerans</name>
    <dbReference type="NCBI Taxonomy" id="2491704"/>
    <lineage>
        <taxon>Bacteria</taxon>
        <taxon>Bacillati</taxon>
        <taxon>Chloroflexota</taxon>
        <taxon>Chloroflexia</taxon>
        <taxon>Chloroflexales</taxon>
        <taxon>Chloroflexineae</taxon>
        <taxon>Oscillochloridaceae</taxon>
        <taxon>Candidatus Viridilinea</taxon>
    </lineage>
</organism>
<dbReference type="PROSITE" id="PS00671">
    <property type="entry name" value="D_2_HYDROXYACID_DH_3"/>
    <property type="match status" value="1"/>
</dbReference>
<evidence type="ECO:0000259" key="5">
    <source>
        <dbReference type="Pfam" id="PF00389"/>
    </source>
</evidence>
<dbReference type="SUPFAM" id="SSF52283">
    <property type="entry name" value="Formate/glycerate dehydrogenase catalytic domain-like"/>
    <property type="match status" value="1"/>
</dbReference>
<dbReference type="InterPro" id="IPR036291">
    <property type="entry name" value="NAD(P)-bd_dom_sf"/>
</dbReference>
<accession>A0A426TXQ2</accession>
<dbReference type="AlphaFoldDB" id="A0A426TXQ2"/>
<gene>
    <name evidence="7" type="ORF">EI684_13250</name>
</gene>
<comment type="caution">
    <text evidence="7">The sequence shown here is derived from an EMBL/GenBank/DDBJ whole genome shotgun (WGS) entry which is preliminary data.</text>
</comment>
<evidence type="ECO:0000313" key="8">
    <source>
        <dbReference type="Proteomes" id="UP000280307"/>
    </source>
</evidence>
<evidence type="ECO:0000256" key="4">
    <source>
        <dbReference type="RuleBase" id="RU003719"/>
    </source>
</evidence>
<feature type="domain" description="D-isomer specific 2-hydroxyacid dehydrogenase NAD-binding" evidence="6">
    <location>
        <begin position="103"/>
        <end position="277"/>
    </location>
</feature>
<evidence type="ECO:0000256" key="3">
    <source>
        <dbReference type="ARBA" id="ARBA00023027"/>
    </source>
</evidence>
<dbReference type="InterPro" id="IPR006140">
    <property type="entry name" value="D-isomer_DH_NAD-bd"/>
</dbReference>
<dbReference type="InterPro" id="IPR029753">
    <property type="entry name" value="D-isomer_DH_CS"/>
</dbReference>
<dbReference type="PANTHER" id="PTHR43333:SF1">
    <property type="entry name" value="D-ISOMER SPECIFIC 2-HYDROXYACID DEHYDROGENASE NAD-BINDING DOMAIN-CONTAINING PROTEIN"/>
    <property type="match status" value="1"/>
</dbReference>
<dbReference type="CDD" id="cd05300">
    <property type="entry name" value="2-Hacid_dh_1"/>
    <property type="match status" value="1"/>
</dbReference>